<feature type="compositionally biased region" description="Basic and acidic residues" evidence="1">
    <location>
        <begin position="130"/>
        <end position="145"/>
    </location>
</feature>
<dbReference type="EMBL" id="JAGKQH010000020">
    <property type="protein sequence ID" value="KAG6570533.1"/>
    <property type="molecule type" value="Genomic_DNA"/>
</dbReference>
<dbReference type="Pfam" id="PF25042">
    <property type="entry name" value="DUF7787"/>
    <property type="match status" value="1"/>
</dbReference>
<organism evidence="3 4">
    <name type="scientific">Cucurbita argyrosperma subsp. sororia</name>
    <dbReference type="NCBI Taxonomy" id="37648"/>
    <lineage>
        <taxon>Eukaryota</taxon>
        <taxon>Viridiplantae</taxon>
        <taxon>Streptophyta</taxon>
        <taxon>Embryophyta</taxon>
        <taxon>Tracheophyta</taxon>
        <taxon>Spermatophyta</taxon>
        <taxon>Magnoliopsida</taxon>
        <taxon>eudicotyledons</taxon>
        <taxon>Gunneridae</taxon>
        <taxon>Pentapetalae</taxon>
        <taxon>rosids</taxon>
        <taxon>fabids</taxon>
        <taxon>Cucurbitales</taxon>
        <taxon>Cucurbitaceae</taxon>
        <taxon>Cucurbiteae</taxon>
        <taxon>Cucurbita</taxon>
    </lineage>
</organism>
<evidence type="ECO:0000313" key="4">
    <source>
        <dbReference type="Proteomes" id="UP000685013"/>
    </source>
</evidence>
<dbReference type="AlphaFoldDB" id="A0AAV6LTE9"/>
<keyword evidence="4" id="KW-1185">Reference proteome</keyword>
<evidence type="ECO:0000256" key="1">
    <source>
        <dbReference type="SAM" id="MobiDB-lite"/>
    </source>
</evidence>
<dbReference type="Proteomes" id="UP000685013">
    <property type="component" value="Chromosome 20"/>
</dbReference>
<proteinExistence type="predicted"/>
<feature type="non-terminal residue" evidence="3">
    <location>
        <position position="1"/>
    </location>
</feature>
<sequence>MEDHRKQNAERLRKKSNKISLEDYLDFFSSDKQLFLPVAYLNQIIRMHGYMNIKGLKVSLLNRCNVVKEAVGSINLVNLSRSTLKESISSSASITLEDVISDLKYLEWQECSVTSVLNFSSWKQNNSDTSPDRQEPTSASKKSENKLRVLSECYSQEVEAIDGVSSSCASKKPGSESQSKRKKTAA</sequence>
<name>A0AAV6LTE9_9ROSI</name>
<accession>A0AAV6LTE9</accession>
<feature type="region of interest" description="Disordered" evidence="1">
    <location>
        <begin position="161"/>
        <end position="186"/>
    </location>
</feature>
<comment type="caution">
    <text evidence="3">The sequence shown here is derived from an EMBL/GenBank/DDBJ whole genome shotgun (WGS) entry which is preliminary data.</text>
</comment>
<feature type="domain" description="DUF7787" evidence="2">
    <location>
        <begin position="15"/>
        <end position="77"/>
    </location>
</feature>
<gene>
    <name evidence="3" type="ORF">SDJN03_29448</name>
</gene>
<dbReference type="PANTHER" id="PTHR35096">
    <property type="entry name" value="BNAA08G28570D PROTEIN"/>
    <property type="match status" value="1"/>
</dbReference>
<protein>
    <recommendedName>
        <fullName evidence="2">DUF7787 domain-containing protein</fullName>
    </recommendedName>
</protein>
<dbReference type="InterPro" id="IPR056689">
    <property type="entry name" value="DUF7787"/>
</dbReference>
<feature type="region of interest" description="Disordered" evidence="1">
    <location>
        <begin position="124"/>
        <end position="145"/>
    </location>
</feature>
<evidence type="ECO:0000259" key="2">
    <source>
        <dbReference type="Pfam" id="PF25042"/>
    </source>
</evidence>
<evidence type="ECO:0000313" key="3">
    <source>
        <dbReference type="EMBL" id="KAG6570533.1"/>
    </source>
</evidence>
<dbReference type="PANTHER" id="PTHR35096:SF8">
    <property type="entry name" value="OS03G0308600 PROTEIN"/>
    <property type="match status" value="1"/>
</dbReference>
<reference evidence="3 4" key="1">
    <citation type="journal article" date="2021" name="Hortic Res">
        <title>The domestication of Cucurbita argyrosperma as revealed by the genome of its wild relative.</title>
        <authorList>
            <person name="Barrera-Redondo J."/>
            <person name="Sanchez-de la Vega G."/>
            <person name="Aguirre-Liguori J.A."/>
            <person name="Castellanos-Morales G."/>
            <person name="Gutierrez-Guerrero Y.T."/>
            <person name="Aguirre-Dugua X."/>
            <person name="Aguirre-Planter E."/>
            <person name="Tenaillon M.I."/>
            <person name="Lira-Saade R."/>
            <person name="Eguiarte L.E."/>
        </authorList>
    </citation>
    <scope>NUCLEOTIDE SEQUENCE [LARGE SCALE GENOMIC DNA]</scope>
    <source>
        <strain evidence="3">JBR-2021</strain>
    </source>
</reference>